<keyword evidence="4" id="KW-0862">Zinc</keyword>
<keyword evidence="1" id="KW-0479">Metal-binding</keyword>
<dbReference type="InterPro" id="IPR013087">
    <property type="entry name" value="Znf_C2H2_type"/>
</dbReference>
<evidence type="ECO:0000256" key="1">
    <source>
        <dbReference type="ARBA" id="ARBA00022723"/>
    </source>
</evidence>
<evidence type="ECO:0000256" key="5">
    <source>
        <dbReference type="PROSITE-ProRule" id="PRU00042"/>
    </source>
</evidence>
<feature type="domain" description="C2H2-type" evidence="6">
    <location>
        <begin position="268"/>
        <end position="295"/>
    </location>
</feature>
<protein>
    <submittedName>
        <fullName evidence="7">C2H2 zinc finger domain-containing protein</fullName>
    </submittedName>
</protein>
<name>A0ABR1SAW5_9PEZI</name>
<feature type="domain" description="C2H2-type" evidence="6">
    <location>
        <begin position="215"/>
        <end position="237"/>
    </location>
</feature>
<keyword evidence="2" id="KW-0677">Repeat</keyword>
<dbReference type="InterPro" id="IPR050329">
    <property type="entry name" value="GLI_C2H2-zinc-finger"/>
</dbReference>
<dbReference type="Pfam" id="PF00096">
    <property type="entry name" value="zf-C2H2"/>
    <property type="match status" value="2"/>
</dbReference>
<evidence type="ECO:0000313" key="7">
    <source>
        <dbReference type="EMBL" id="KAK8028985.1"/>
    </source>
</evidence>
<dbReference type="PANTHER" id="PTHR19818:SF139">
    <property type="entry name" value="PAIR-RULE PROTEIN ODD-PAIRED"/>
    <property type="match status" value="1"/>
</dbReference>
<feature type="domain" description="C2H2-type" evidence="6">
    <location>
        <begin position="238"/>
        <end position="267"/>
    </location>
</feature>
<evidence type="ECO:0000259" key="6">
    <source>
        <dbReference type="PROSITE" id="PS50157"/>
    </source>
</evidence>
<organism evidence="7 8">
    <name type="scientific">Apiospora marii</name>
    <dbReference type="NCBI Taxonomy" id="335849"/>
    <lineage>
        <taxon>Eukaryota</taxon>
        <taxon>Fungi</taxon>
        <taxon>Dikarya</taxon>
        <taxon>Ascomycota</taxon>
        <taxon>Pezizomycotina</taxon>
        <taxon>Sordariomycetes</taxon>
        <taxon>Xylariomycetidae</taxon>
        <taxon>Amphisphaeriales</taxon>
        <taxon>Apiosporaceae</taxon>
        <taxon>Apiospora</taxon>
    </lineage>
</organism>
<keyword evidence="8" id="KW-1185">Reference proteome</keyword>
<dbReference type="PROSITE" id="PS50157">
    <property type="entry name" value="ZINC_FINGER_C2H2_2"/>
    <property type="match status" value="3"/>
</dbReference>
<comment type="caution">
    <text evidence="7">The sequence shown here is derived from an EMBL/GenBank/DDBJ whole genome shotgun (WGS) entry which is preliminary data.</text>
</comment>
<dbReference type="PANTHER" id="PTHR19818">
    <property type="entry name" value="ZINC FINGER PROTEIN ZIC AND GLI"/>
    <property type="match status" value="1"/>
</dbReference>
<gene>
    <name evidence="7" type="ORF">PG991_006041</name>
</gene>
<keyword evidence="3 5" id="KW-0863">Zinc-finger</keyword>
<dbReference type="InterPro" id="IPR036236">
    <property type="entry name" value="Znf_C2H2_sf"/>
</dbReference>
<dbReference type="SUPFAM" id="SSF57667">
    <property type="entry name" value="beta-beta-alpha zinc fingers"/>
    <property type="match status" value="1"/>
</dbReference>
<reference evidence="7 8" key="1">
    <citation type="submission" date="2023-01" db="EMBL/GenBank/DDBJ databases">
        <title>Analysis of 21 Apiospora genomes using comparative genomics revels a genus with tremendous synthesis potential of carbohydrate active enzymes and secondary metabolites.</title>
        <authorList>
            <person name="Sorensen T."/>
        </authorList>
    </citation>
    <scope>NUCLEOTIDE SEQUENCE [LARGE SCALE GENOMIC DNA]</scope>
    <source>
        <strain evidence="7 8">CBS 20057</strain>
    </source>
</reference>
<sequence length="370" mass="41960">MRAGAVKTEPTTLSKCMKWQSVIRRDYRAHCSHTRTAPDRKLFYTCYLPSTRPSRLCVVLTIAQPILTTFYRLDRPDLLKSAMQNEQWHLIKVEYGTLATYQVRDAIQYTVFTNLGMPSANVPPPYPLPELPYYQLPDTPGFQSYVPQLSDPPMPMPMPMPDKNYRMESVHVSPRYGLPPDVRRKLDSTPANDTFSLHPSKSTSLEIAKPKRKKCRVCKKEVLDLKRHMRIHTGEKPYSCKHPGCGKSFAQKGNMRTHGRQHTGEKPHICMVCGKRFAQGGGLQSHTQVHNSTKSFHAQYIMELTVKFANDINTLADEERKLFIEFSDVYKHLNQGIKGRGSGHRAVAAIHDHSAPQLALPQLMGGHTGL</sequence>
<dbReference type="SMART" id="SM00355">
    <property type="entry name" value="ZnF_C2H2"/>
    <property type="match status" value="3"/>
</dbReference>
<dbReference type="Proteomes" id="UP001396898">
    <property type="component" value="Unassembled WGS sequence"/>
</dbReference>
<dbReference type="Gene3D" id="3.30.160.60">
    <property type="entry name" value="Classic Zinc Finger"/>
    <property type="match status" value="3"/>
</dbReference>
<accession>A0ABR1SAW5</accession>
<evidence type="ECO:0000256" key="4">
    <source>
        <dbReference type="ARBA" id="ARBA00022833"/>
    </source>
</evidence>
<dbReference type="PROSITE" id="PS00028">
    <property type="entry name" value="ZINC_FINGER_C2H2_1"/>
    <property type="match status" value="2"/>
</dbReference>
<evidence type="ECO:0000313" key="8">
    <source>
        <dbReference type="Proteomes" id="UP001396898"/>
    </source>
</evidence>
<evidence type="ECO:0000256" key="2">
    <source>
        <dbReference type="ARBA" id="ARBA00022737"/>
    </source>
</evidence>
<evidence type="ECO:0000256" key="3">
    <source>
        <dbReference type="ARBA" id="ARBA00022771"/>
    </source>
</evidence>
<proteinExistence type="predicted"/>
<dbReference type="EMBL" id="JAQQWI010000007">
    <property type="protein sequence ID" value="KAK8028985.1"/>
    <property type="molecule type" value="Genomic_DNA"/>
</dbReference>